<evidence type="ECO:0000256" key="1">
    <source>
        <dbReference type="ARBA" id="ARBA00009902"/>
    </source>
</evidence>
<evidence type="ECO:0000256" key="5">
    <source>
        <dbReference type="SAM" id="SignalP"/>
    </source>
</evidence>
<keyword evidence="5" id="KW-0732">Signal</keyword>
<name>A0A4U3L5T7_9BACT</name>
<dbReference type="Proteomes" id="UP000305848">
    <property type="component" value="Unassembled WGS sequence"/>
</dbReference>
<feature type="domain" description="Glycosyl hydrolase family 32 N-terminal" evidence="6">
    <location>
        <begin position="52"/>
        <end position="258"/>
    </location>
</feature>
<dbReference type="RefSeq" id="WP_137260905.1">
    <property type="nucleotide sequence ID" value="NZ_SZQL01000003.1"/>
</dbReference>
<dbReference type="AlphaFoldDB" id="A0A4U3L5T7"/>
<proteinExistence type="inferred from homology"/>
<comment type="caution">
    <text evidence="7">The sequence shown here is derived from an EMBL/GenBank/DDBJ whole genome shotgun (WGS) entry which is preliminary data.</text>
</comment>
<dbReference type="CDD" id="cd08995">
    <property type="entry name" value="GH32_EcAec43-like"/>
    <property type="match status" value="1"/>
</dbReference>
<accession>A0A4U3L5T7</accession>
<organism evidence="7 8">
    <name type="scientific">Ilyomonas limi</name>
    <dbReference type="NCBI Taxonomy" id="2575867"/>
    <lineage>
        <taxon>Bacteria</taxon>
        <taxon>Pseudomonadati</taxon>
        <taxon>Bacteroidota</taxon>
        <taxon>Chitinophagia</taxon>
        <taxon>Chitinophagales</taxon>
        <taxon>Chitinophagaceae</taxon>
        <taxon>Ilyomonas</taxon>
    </lineage>
</organism>
<dbReference type="SUPFAM" id="SSF75005">
    <property type="entry name" value="Arabinanase/levansucrase/invertase"/>
    <property type="match status" value="1"/>
</dbReference>
<gene>
    <name evidence="7" type="ORF">FC093_06330</name>
</gene>
<evidence type="ECO:0000259" key="6">
    <source>
        <dbReference type="Pfam" id="PF00251"/>
    </source>
</evidence>
<dbReference type="PANTHER" id="PTHR43101:SF1">
    <property type="entry name" value="BETA-FRUCTOSIDASE"/>
    <property type="match status" value="1"/>
</dbReference>
<protein>
    <recommendedName>
        <fullName evidence="2">beta-fructofuranosidase</fullName>
        <ecNumber evidence="2">3.2.1.26</ecNumber>
    </recommendedName>
</protein>
<dbReference type="SMART" id="SM00640">
    <property type="entry name" value="Glyco_32"/>
    <property type="match status" value="1"/>
</dbReference>
<comment type="similarity">
    <text evidence="1">Belongs to the glycosyl hydrolase 32 family.</text>
</comment>
<keyword evidence="3" id="KW-0378">Hydrolase</keyword>
<keyword evidence="4" id="KW-0326">Glycosidase</keyword>
<evidence type="ECO:0000256" key="3">
    <source>
        <dbReference type="ARBA" id="ARBA00022801"/>
    </source>
</evidence>
<evidence type="ECO:0000256" key="4">
    <source>
        <dbReference type="ARBA" id="ARBA00023295"/>
    </source>
</evidence>
<reference evidence="7 8" key="1">
    <citation type="submission" date="2019-05" db="EMBL/GenBank/DDBJ databases">
        <title>Panacibacter sp. strain 17mud1-8 Genome sequencing and assembly.</title>
        <authorList>
            <person name="Chhetri G."/>
        </authorList>
    </citation>
    <scope>NUCLEOTIDE SEQUENCE [LARGE SCALE GENOMIC DNA]</scope>
    <source>
        <strain evidence="7 8">17mud1-8</strain>
    </source>
</reference>
<feature type="signal peptide" evidence="5">
    <location>
        <begin position="1"/>
        <end position="19"/>
    </location>
</feature>
<dbReference type="InterPro" id="IPR051214">
    <property type="entry name" value="GH32_Enzymes"/>
</dbReference>
<dbReference type="InterPro" id="IPR013148">
    <property type="entry name" value="Glyco_hydro_32_N"/>
</dbReference>
<evidence type="ECO:0000256" key="2">
    <source>
        <dbReference type="ARBA" id="ARBA00012758"/>
    </source>
</evidence>
<dbReference type="InterPro" id="IPR023296">
    <property type="entry name" value="Glyco_hydro_beta-prop_sf"/>
</dbReference>
<dbReference type="Pfam" id="PF00251">
    <property type="entry name" value="Glyco_hydro_32N"/>
    <property type="match status" value="1"/>
</dbReference>
<dbReference type="Gene3D" id="2.115.10.20">
    <property type="entry name" value="Glycosyl hydrolase domain, family 43"/>
    <property type="match status" value="1"/>
</dbReference>
<dbReference type="GO" id="GO:0004564">
    <property type="term" value="F:beta-fructofuranosidase activity"/>
    <property type="evidence" value="ECO:0007669"/>
    <property type="project" value="UniProtKB-EC"/>
</dbReference>
<dbReference type="EC" id="3.2.1.26" evidence="2"/>
<feature type="chain" id="PRO_5020451563" description="beta-fructofuranosidase" evidence="5">
    <location>
        <begin position="20"/>
        <end position="489"/>
    </location>
</feature>
<dbReference type="OrthoDB" id="9759709at2"/>
<dbReference type="PANTHER" id="PTHR43101">
    <property type="entry name" value="BETA-FRUCTOSIDASE"/>
    <property type="match status" value="1"/>
</dbReference>
<dbReference type="GO" id="GO:0005975">
    <property type="term" value="P:carbohydrate metabolic process"/>
    <property type="evidence" value="ECO:0007669"/>
    <property type="project" value="InterPro"/>
</dbReference>
<dbReference type="EMBL" id="SZQL01000003">
    <property type="protein sequence ID" value="TKK70360.1"/>
    <property type="molecule type" value="Genomic_DNA"/>
</dbReference>
<evidence type="ECO:0000313" key="8">
    <source>
        <dbReference type="Proteomes" id="UP000305848"/>
    </source>
</evidence>
<keyword evidence="8" id="KW-1185">Reference proteome</keyword>
<evidence type="ECO:0000313" key="7">
    <source>
        <dbReference type="EMBL" id="TKK70360.1"/>
    </source>
</evidence>
<sequence length="489" mass="55243">MKPNFCLAVLLLSFLFSNAQLSVRYNPSIQPANAMQYFQPVGNNLFVGDCIPFYHDGIYYLYWLLDSAHHHALNGLGGHQWALSTSKDLKTWTNYPIVLGIDEDWEKSICTGSVVYANNKFYAFYATRLINDGKVNEQLSYAISNDGIHFEKQKPNPFYTSAPGYSKRDFRDPKVFVDTAGTFHLFVASKLDSSFLQNYNGALVHLTSKDLKNWEVQQPVLTGQNSVPECPDYFLWNGWYYLVYGDNGNTFYVKSKSPYGPWQQPPYQTLNEDWANVVKTAQFGTNRRIAAAWIPSRFENKDNNDEIFGGNTVFREVIQAKDGTLETKFPPEMIPKAIRIVPAMLLADSFTTKKSEESFTITSPNGVGAVHYENIPLNCRITLQISPSTAFENYGLILRGDDKGANGYHLLFSANDSKVSLGNTSITGVSQLDKPIQVDIVMKDNIIDVCINNRRCIVNRVIEHQGNNIWLYAKHGTVDFSSIKISEIE</sequence>
<dbReference type="InterPro" id="IPR001362">
    <property type="entry name" value="Glyco_hydro_32"/>
</dbReference>